<dbReference type="PROSITE" id="PS00523">
    <property type="entry name" value="SULFATASE_1"/>
    <property type="match status" value="1"/>
</dbReference>
<dbReference type="Gene3D" id="3.40.720.10">
    <property type="entry name" value="Alkaline Phosphatase, subunit A"/>
    <property type="match status" value="1"/>
</dbReference>
<dbReference type="InterPro" id="IPR050738">
    <property type="entry name" value="Sulfatase"/>
</dbReference>
<sequence>MNRPNILWISLEDTSPRFGCYGDEVARTPNIDRLAATGCIYPRAFSVAGVCAPSRSAIITGMYPTSIGTHQ</sequence>
<evidence type="ECO:0000256" key="4">
    <source>
        <dbReference type="ARBA" id="ARBA00022837"/>
    </source>
</evidence>
<dbReference type="InterPro" id="IPR000917">
    <property type="entry name" value="Sulfatase_N"/>
</dbReference>
<dbReference type="InterPro" id="IPR017850">
    <property type="entry name" value="Alkaline_phosphatase_core_sf"/>
</dbReference>
<name>A0A382X4Y7_9ZZZZ</name>
<dbReference type="InterPro" id="IPR024607">
    <property type="entry name" value="Sulfatase_CS"/>
</dbReference>
<dbReference type="Pfam" id="PF00884">
    <property type="entry name" value="Sulfatase"/>
    <property type="match status" value="1"/>
</dbReference>
<keyword evidence="2" id="KW-0479">Metal-binding</keyword>
<dbReference type="GO" id="GO:0046872">
    <property type="term" value="F:metal ion binding"/>
    <property type="evidence" value="ECO:0007669"/>
    <property type="project" value="UniProtKB-KW"/>
</dbReference>
<evidence type="ECO:0000259" key="5">
    <source>
        <dbReference type="Pfam" id="PF00884"/>
    </source>
</evidence>
<reference evidence="6" key="1">
    <citation type="submission" date="2018-05" db="EMBL/GenBank/DDBJ databases">
        <authorList>
            <person name="Lanie J.A."/>
            <person name="Ng W.-L."/>
            <person name="Kazmierczak K.M."/>
            <person name="Andrzejewski T.M."/>
            <person name="Davidsen T.M."/>
            <person name="Wayne K.J."/>
            <person name="Tettelin H."/>
            <person name="Glass J.I."/>
            <person name="Rusch D."/>
            <person name="Podicherti R."/>
            <person name="Tsui H.-C.T."/>
            <person name="Winkler M.E."/>
        </authorList>
    </citation>
    <scope>NUCLEOTIDE SEQUENCE</scope>
</reference>
<evidence type="ECO:0000256" key="2">
    <source>
        <dbReference type="ARBA" id="ARBA00022723"/>
    </source>
</evidence>
<dbReference type="PANTHER" id="PTHR42693:SF53">
    <property type="entry name" value="ENDO-4-O-SULFATASE"/>
    <property type="match status" value="1"/>
</dbReference>
<feature type="domain" description="Sulfatase N-terminal" evidence="5">
    <location>
        <begin position="4"/>
        <end position="68"/>
    </location>
</feature>
<keyword evidence="4" id="KW-0106">Calcium</keyword>
<evidence type="ECO:0000313" key="6">
    <source>
        <dbReference type="EMBL" id="SVD65408.1"/>
    </source>
</evidence>
<evidence type="ECO:0000256" key="3">
    <source>
        <dbReference type="ARBA" id="ARBA00022801"/>
    </source>
</evidence>
<protein>
    <recommendedName>
        <fullName evidence="5">Sulfatase N-terminal domain-containing protein</fullName>
    </recommendedName>
</protein>
<dbReference type="PANTHER" id="PTHR42693">
    <property type="entry name" value="ARYLSULFATASE FAMILY MEMBER"/>
    <property type="match status" value="1"/>
</dbReference>
<comment type="similarity">
    <text evidence="1">Belongs to the sulfatase family.</text>
</comment>
<dbReference type="AlphaFoldDB" id="A0A382X4Y7"/>
<dbReference type="GO" id="GO:0004065">
    <property type="term" value="F:arylsulfatase activity"/>
    <property type="evidence" value="ECO:0007669"/>
    <property type="project" value="TreeGrafter"/>
</dbReference>
<gene>
    <name evidence="6" type="ORF">METZ01_LOCUS418262</name>
</gene>
<feature type="non-terminal residue" evidence="6">
    <location>
        <position position="71"/>
    </location>
</feature>
<dbReference type="SUPFAM" id="SSF53649">
    <property type="entry name" value="Alkaline phosphatase-like"/>
    <property type="match status" value="1"/>
</dbReference>
<evidence type="ECO:0000256" key="1">
    <source>
        <dbReference type="ARBA" id="ARBA00008779"/>
    </source>
</evidence>
<accession>A0A382X4Y7</accession>
<dbReference type="EMBL" id="UINC01164517">
    <property type="protein sequence ID" value="SVD65408.1"/>
    <property type="molecule type" value="Genomic_DNA"/>
</dbReference>
<organism evidence="6">
    <name type="scientific">marine metagenome</name>
    <dbReference type="NCBI Taxonomy" id="408172"/>
    <lineage>
        <taxon>unclassified sequences</taxon>
        <taxon>metagenomes</taxon>
        <taxon>ecological metagenomes</taxon>
    </lineage>
</organism>
<proteinExistence type="inferred from homology"/>
<keyword evidence="3" id="KW-0378">Hydrolase</keyword>